<dbReference type="Proteomes" id="UP001214603">
    <property type="component" value="Chromosome 1"/>
</dbReference>
<gene>
    <name evidence="6" type="ORF">MOBT1_000570</name>
</gene>
<dbReference type="EMBL" id="CP119934">
    <property type="protein sequence ID" value="WFD01890.1"/>
    <property type="molecule type" value="Genomic_DNA"/>
</dbReference>
<dbReference type="PANTHER" id="PTHR23507:SF1">
    <property type="entry name" value="FI18259P1-RELATED"/>
    <property type="match status" value="1"/>
</dbReference>
<feature type="transmembrane region" description="Helical" evidence="5">
    <location>
        <begin position="182"/>
        <end position="208"/>
    </location>
</feature>
<feature type="transmembrane region" description="Helical" evidence="5">
    <location>
        <begin position="281"/>
        <end position="301"/>
    </location>
</feature>
<feature type="transmembrane region" description="Helical" evidence="5">
    <location>
        <begin position="575"/>
        <end position="594"/>
    </location>
</feature>
<feature type="transmembrane region" description="Helical" evidence="5">
    <location>
        <begin position="490"/>
        <end position="509"/>
    </location>
</feature>
<accession>A0AAF0DYF7</accession>
<dbReference type="GO" id="GO:0022857">
    <property type="term" value="F:transmembrane transporter activity"/>
    <property type="evidence" value="ECO:0007669"/>
    <property type="project" value="InterPro"/>
</dbReference>
<keyword evidence="2 5" id="KW-0812">Transmembrane</keyword>
<feature type="transmembrane region" description="Helical" evidence="5">
    <location>
        <begin position="606"/>
        <end position="628"/>
    </location>
</feature>
<comment type="subcellular location">
    <subcellularLocation>
        <location evidence="1">Membrane</location>
        <topology evidence="1">Multi-pass membrane protein</topology>
    </subcellularLocation>
</comment>
<evidence type="ECO:0000256" key="2">
    <source>
        <dbReference type="ARBA" id="ARBA00022692"/>
    </source>
</evidence>
<keyword evidence="3 5" id="KW-1133">Transmembrane helix</keyword>
<keyword evidence="7" id="KW-1185">Reference proteome</keyword>
<proteinExistence type="predicted"/>
<keyword evidence="4 5" id="KW-0472">Membrane</keyword>
<name>A0AAF0DYF7_9BASI</name>
<organism evidence="6 7">
    <name type="scientific">Malassezia obtusa</name>
    <dbReference type="NCBI Taxonomy" id="76774"/>
    <lineage>
        <taxon>Eukaryota</taxon>
        <taxon>Fungi</taxon>
        <taxon>Dikarya</taxon>
        <taxon>Basidiomycota</taxon>
        <taxon>Ustilaginomycotina</taxon>
        <taxon>Malasseziomycetes</taxon>
        <taxon>Malasseziales</taxon>
        <taxon>Malasseziaceae</taxon>
        <taxon>Malassezia</taxon>
    </lineage>
</organism>
<evidence type="ECO:0000256" key="3">
    <source>
        <dbReference type="ARBA" id="ARBA00022989"/>
    </source>
</evidence>
<evidence type="ECO:0000256" key="1">
    <source>
        <dbReference type="ARBA" id="ARBA00004141"/>
    </source>
</evidence>
<evidence type="ECO:0000256" key="5">
    <source>
        <dbReference type="SAM" id="Phobius"/>
    </source>
</evidence>
<reference evidence="6" key="1">
    <citation type="submission" date="2023-03" db="EMBL/GenBank/DDBJ databases">
        <title>Mating type loci evolution in Malassezia.</title>
        <authorList>
            <person name="Coelho M.A."/>
        </authorList>
    </citation>
    <scope>NUCLEOTIDE SEQUENCE</scope>
    <source>
        <strain evidence="6">CBS 7876</strain>
    </source>
</reference>
<feature type="transmembrane region" description="Helical" evidence="5">
    <location>
        <begin position="114"/>
        <end position="133"/>
    </location>
</feature>
<dbReference type="GO" id="GO:0016020">
    <property type="term" value="C:membrane"/>
    <property type="evidence" value="ECO:0007669"/>
    <property type="project" value="UniProtKB-SubCell"/>
</dbReference>
<dbReference type="SUPFAM" id="SSF103473">
    <property type="entry name" value="MFS general substrate transporter"/>
    <property type="match status" value="1"/>
</dbReference>
<dbReference type="AlphaFoldDB" id="A0AAF0DYF7"/>
<dbReference type="InterPro" id="IPR011701">
    <property type="entry name" value="MFS"/>
</dbReference>
<evidence type="ECO:0000313" key="6">
    <source>
        <dbReference type="EMBL" id="WFD01890.1"/>
    </source>
</evidence>
<protein>
    <submittedName>
        <fullName evidence="6">Uncharacterized protein</fullName>
    </submittedName>
</protein>
<sequence>MTSEEQQPLLPRTSASSAPAAHRSAAAWMHATAQRAAHAVASAWPTLQVLILPHLLGLILSVATPAEVDAMRSLSCAHYYYLHPPAPRAQEALDATSCQAPAVEVHFTTITTRVTFSVVLANFAGMLIYGRLFSSMSRRWLAVMGMAGCALARIPMLFLPLYQYPYLAPDAVRTMSPQTMLVVYWACAILGGFSGAAELVTLTVESLIVDTQSPEKRSQLFSQLQIAQLLGASIGPVLGSFASSLTSGLANRCVGYTHCLENKRLPSPQRGTHGHLLFNTASYWLAVLFATLGIVWLLFFVRFAAPPQTSAVPNCEQCRTEDTQRRKTLMRNPPKYAWLGAFQRLIPVRIARWKYDARILQFTVSEIFTAMMNEGIVVLILIMGFVFHWGSSLIAVGLSVFNTLRLLMVVVGLPAMLSITSERLQKPADVRELSQKQIDAVLAMSQSDVRRRPNCCPSYQQTREARLLQNVSTSQRTLVRLWRAQVDLTVARFSYFLNIVSWLMMAYGIERYHEWIVLAGAALLTAGSSAQPMLRSTACTVADQIVEWERNAAIPLKRPRPEPKDTAELPDGADSYLVIVSTVLLPCLLLGLITRNLVYSSTVESFPGAFFLVVASFNVVVLAILSWMRAPPTFYVDTR</sequence>
<dbReference type="Pfam" id="PF07690">
    <property type="entry name" value="MFS_1"/>
    <property type="match status" value="1"/>
</dbReference>
<evidence type="ECO:0000313" key="7">
    <source>
        <dbReference type="Proteomes" id="UP001214603"/>
    </source>
</evidence>
<feature type="transmembrane region" description="Helical" evidence="5">
    <location>
        <begin position="140"/>
        <end position="162"/>
    </location>
</feature>
<dbReference type="Gene3D" id="1.20.1250.20">
    <property type="entry name" value="MFS general substrate transporter like domains"/>
    <property type="match status" value="1"/>
</dbReference>
<feature type="transmembrane region" description="Helical" evidence="5">
    <location>
        <begin position="359"/>
        <end position="387"/>
    </location>
</feature>
<dbReference type="InterPro" id="IPR036259">
    <property type="entry name" value="MFS_trans_sf"/>
</dbReference>
<evidence type="ECO:0000256" key="4">
    <source>
        <dbReference type="ARBA" id="ARBA00023136"/>
    </source>
</evidence>
<dbReference type="PANTHER" id="PTHR23507">
    <property type="entry name" value="ZGC:174356"/>
    <property type="match status" value="1"/>
</dbReference>